<dbReference type="FunFam" id="3.20.180.20:FF:000003">
    <property type="entry name" value="Dynein heavy chain 12, axonemal"/>
    <property type="match status" value="1"/>
</dbReference>
<dbReference type="FunFam" id="1.20.140.100:FF:000004">
    <property type="entry name" value="Dynein axonemal heavy chain 6"/>
    <property type="match status" value="1"/>
</dbReference>
<dbReference type="Gene3D" id="1.20.58.1120">
    <property type="match status" value="1"/>
</dbReference>
<dbReference type="InterPro" id="IPR004273">
    <property type="entry name" value="Dynein_heavy_D6_P-loop"/>
</dbReference>
<dbReference type="InterPro" id="IPR041228">
    <property type="entry name" value="Dynein_C"/>
</dbReference>
<dbReference type="Pfam" id="PF12780">
    <property type="entry name" value="AAA_8"/>
    <property type="match status" value="1"/>
</dbReference>
<dbReference type="Gene3D" id="3.10.490.20">
    <property type="match status" value="1"/>
</dbReference>
<dbReference type="GO" id="GO:0045505">
    <property type="term" value="F:dynein intermediate chain binding"/>
    <property type="evidence" value="ECO:0007669"/>
    <property type="project" value="InterPro"/>
</dbReference>
<dbReference type="Gene3D" id="6.10.140.1060">
    <property type="match status" value="1"/>
</dbReference>
<dbReference type="FunFam" id="3.10.490.20:FF:000001">
    <property type="entry name" value="dynein heavy chain 7, axonemal"/>
    <property type="match status" value="1"/>
</dbReference>
<evidence type="ECO:0000256" key="14">
    <source>
        <dbReference type="ARBA" id="ARBA00023212"/>
    </source>
</evidence>
<evidence type="ECO:0000256" key="11">
    <source>
        <dbReference type="ARBA" id="ARBA00023054"/>
    </source>
</evidence>
<feature type="region of interest" description="Disordered" evidence="17">
    <location>
        <begin position="1"/>
        <end position="20"/>
    </location>
</feature>
<evidence type="ECO:0000256" key="6">
    <source>
        <dbReference type="ARBA" id="ARBA00022737"/>
    </source>
</evidence>
<keyword evidence="11 16" id="KW-0175">Coiled coil</keyword>
<dbReference type="FunFam" id="1.20.58.1120:FF:000005">
    <property type="entry name" value="Dynein, axonemal, heavy chain 12"/>
    <property type="match status" value="1"/>
</dbReference>
<dbReference type="Pfam" id="PF08393">
    <property type="entry name" value="DHC_N2"/>
    <property type="match status" value="1"/>
</dbReference>
<name>A0AAJ7W1S2_CEPCN</name>
<keyword evidence="4" id="KW-0963">Cytoplasm</keyword>
<dbReference type="FunFam" id="1.10.287.2620:FF:000002">
    <property type="entry name" value="Dynein heavy chain 2, axonemal"/>
    <property type="match status" value="1"/>
</dbReference>
<dbReference type="InterPro" id="IPR042228">
    <property type="entry name" value="Dynein_linker_3"/>
</dbReference>
<comment type="subcellular location">
    <subcellularLocation>
        <location evidence="1">Cell projection</location>
        <location evidence="1">Cilium</location>
        <location evidence="1">Flagellum</location>
    </subcellularLocation>
    <subcellularLocation>
        <location evidence="2">Cytoplasm</location>
        <location evidence="2">Cytoskeleton</location>
        <location evidence="2">Cilium axoneme</location>
    </subcellularLocation>
</comment>
<dbReference type="GO" id="GO:0003341">
    <property type="term" value="P:cilium movement"/>
    <property type="evidence" value="ECO:0007669"/>
    <property type="project" value="UniProtKB-ARBA"/>
</dbReference>
<dbReference type="Pfam" id="PF12781">
    <property type="entry name" value="AAA_9"/>
    <property type="match status" value="1"/>
</dbReference>
<evidence type="ECO:0000256" key="10">
    <source>
        <dbReference type="ARBA" id="ARBA00023017"/>
    </source>
</evidence>
<dbReference type="RefSeq" id="XP_024941329.1">
    <property type="nucleotide sequence ID" value="XM_025085561.1"/>
</dbReference>
<dbReference type="InterPro" id="IPR042219">
    <property type="entry name" value="AAA_lid_11_sf"/>
</dbReference>
<dbReference type="GO" id="GO:0051959">
    <property type="term" value="F:dynein light intermediate chain binding"/>
    <property type="evidence" value="ECO:0007669"/>
    <property type="project" value="InterPro"/>
</dbReference>
<evidence type="ECO:0000256" key="5">
    <source>
        <dbReference type="ARBA" id="ARBA00022701"/>
    </source>
</evidence>
<dbReference type="FunFam" id="3.40.50.300:FF:000044">
    <property type="entry name" value="Dynein heavy chain 5, axonemal"/>
    <property type="match status" value="1"/>
</dbReference>
<accession>A0AAJ7W1S2</accession>
<dbReference type="PANTHER" id="PTHR22878">
    <property type="entry name" value="DYNEIN HEAVY CHAIN 6, AXONEMAL-LIKE-RELATED"/>
    <property type="match status" value="1"/>
</dbReference>
<dbReference type="Pfam" id="PF12777">
    <property type="entry name" value="MT"/>
    <property type="match status" value="1"/>
</dbReference>
<dbReference type="InterPro" id="IPR043160">
    <property type="entry name" value="Dynein_C_barrel"/>
</dbReference>
<feature type="coiled-coil region" evidence="16">
    <location>
        <begin position="2838"/>
        <end position="2900"/>
    </location>
</feature>
<keyword evidence="10" id="KW-0243">Dynein</keyword>
<evidence type="ECO:0000313" key="19">
    <source>
        <dbReference type="Proteomes" id="UP000694920"/>
    </source>
</evidence>
<evidence type="ECO:0000256" key="12">
    <source>
        <dbReference type="ARBA" id="ARBA00023069"/>
    </source>
</evidence>
<keyword evidence="15" id="KW-0966">Cell projection</keyword>
<dbReference type="Gene3D" id="1.10.8.720">
    <property type="entry name" value="Region D6 of dynein motor"/>
    <property type="match status" value="1"/>
</dbReference>
<sequence length="4055" mass="466268">MDSSTESKRSSQYEKSKSYQEDISFEIQGQLSKLFPTKNPFRNKHELYAENSCKTKPRTAPCEKSKRCAKRKQIHKFCESDELEDPFGEANIFSLPSALLDFPKKKIPRVLRCTPSKERREKELLFKMNCYTSLRKKREEFRQNLVRMIMGQDDDDTVNIPSVCAGNWITDEDKELLRYYYYITHGIDDVHVGPMDSAVLKKILNLVPTKWKQKFKDTMTQVIQDAKDDYAISVKKSIVDFVLQDPMNDIFEDDDKGPISKENYEIKHFPPEFGVQYRKTRVKLQRNLHLYHPCMRRTLDLWFSEFETMRLIDRKVLESTHQTYDLVVFEYNYLQMAEKSRDKLCNDWLPRIYNIFLTGYKKGLLPNDTNETKMRKFYNCLAIIMESHLQSLCLRSMEDYVDFLMDVGTRGSRNQKIYSNCGFNINVVIRNKAVGFDPSFKAFIDTLLMLLNTLYESVSGYPRLEMKLYDMDSSSANPPVLKPIVLPEILDAHTQNIIELIQEHRIGPELQVQDFDRYISLINDDDEILVKEFLAADPPHTFEEYGAMIGKYHELARNISTAFHRTLFTGLYEVHRAHLMEHMASVANVHKESLLNQMIADYQHKSRAIGEEYQAIADQALSTPPNTAELMELTAFVQKAENELVYELENRLREVMKYILFLSDYTLLTPVEIKTNNFAFQWYHRMTSVFEEHRRIISSKTGEYQDALLMRIEKFKQDLELYWKQCNEIQYWGNIEEIFRYRKKATSLENRLITAMETIDRFNEEEQMFGWELSQYPLRKKIADRLSPYKKLFDAACDFLSNYNKWMESMVGSHDPEEIDTETGIAYRTIAKLEKTFGEPAIRKLAETVKMKIEDFREHMSIVTTLGNPGMKGRHWEQVSEIVGFPIKVDQSMTLAKIIDFGLDDYVSKFDGISEAATKESNLEKALLKMHADWTDIEFTVNPYRDTGTFVIASVDEIQLLLDDHLTKAQTMKNSLYIKPFEKETLEWEAKLHLLQDIIDYWLKVQSTWMYLEPIFSSPDIQQQMPEEGRRFSAVDKIWRDIMSYVVADPKVMSVVEIDKMLDRLKKSAGLLELIQKGLNDYLEKKRLFFPRFFFLSNDELLEILSETKDPTRVQPHLKKCFEGIAKLSFTEAMEVTMMKSSEGEEVALENIIDTAAARGQVEKWLIELEFEMKKSVRAQVIRAKDAYLKKSRSRWVLEWPGQTVLCISQLYWTTDVTSSFPKGPDGLKEYIDACNNELNQIIVLVRGKLSTQNRTTLEALVTLDVHARDVLVGLWEQNVENENDFKWLCQLRYYWMNDNLVTMMINSSLKYGYEYLGNTSRLVITPLTDRCYRTLFGALSLHLGGAPEGPAGTGKTETTKDLAKAVAKQCVVFNCSEGLDYIALGKFFKGLASCGAWSCFDEFNRIDLEVLSVVAQQILTIQRAINSGKSTLVFEGTELKLDPTCAVFITMNPGYAGRSELPDNLKALFRSVAMMVPDYGLIAENTLYSYGFYNARPLSIKIVMAYRLCSEQLSSQSHYDYGMRAVKSVLIAAGNLKLKYPNENEDILMLRSINDVNLPKFLSHDLPLFHGIASDLFPNVVLPDPDYTDLNSCTYDACAEANMQCVPVFLEKIHQIYEMMIVRHGFMIVGYPFGGKTSAYKILAKALELCEERSLMNEHKVETAIINPKSITMGQLYGQFDPASHEWSDGILAVNYRTFAVSTNENRKWLIFDGPIDAVWIENMNTVLDDNKKLCLMSGEIIQLAPTTNLIFEPMDLEAASPATVSRCGMIYMEPSALGWEPLLRSWIQTTPEVLTDWLKNFMIDSLFLRFCKPLIHLLRRGDVREMCPMPDSNLLRSVTYLMDCFLADYNDEKVIENLTDLDLRAQIEGSFFFSCIWAMGGTLEAKCREKFSLLFHGLLEKEFPVALLTQFQLTEPIPPPIKPYIFIMPKDGLVFDYRFIKEGKGKWKQWSDELLNAPPIPRDIPVNQIIVPTVETIRYTNLFQLLVQNQKPVLFVGPTGTGKSVYIIDFLLKKNNTTVYKPLFINFSAQTTANQTQDIIMSKLDKRRKGVYGPPIGKRWVIFVDDVSMPMKETYGAQPPIELLRQWLDHWQWYDRKEITPIKLIEIQLMCAMGPPTGGGKDVTPRFKRHFFTLTISDFEDDVMITIFSKIVLWHLDTRGFSKDFDPCIDQIVLATLDIYKESLQNLLPTPTKSHYLFNLRDFSRVIQGVLLSVPETMPNLVSMKRLWVHEVLRVFGDRLVDDSDITWLIQQLHVTVKEFMELNMDDMFRDLTDNSESPQVGDAELRNLLYCDFSDPKADIRLYQEVQDLEALRSIVEVYLVEFNSMTKKPMNLVLFRFAIEHLSKICRIIKQPRSHALLVGVGGSGRQSLTRLASHISDYDVYQVEISKQYGMYEWHEDIKTVLKKTTATELHSTFLFTDTQIKEESFLEDISNMLNSGEVPNIFNADEKAEICEKMRQIDRQRERTQQTDGSPVALFNLFIQIAREQLHIVLAMSPIGDGFRNRIRKFPALVNCCTIDWLQPWPDDALLAVATRFLGEIELTDDERKSGIEMCQFFHISTQNLSNEFLTRLGRYNYVTPTSYLEMINTFKDLLEKKRSDVILAKGRYEGGLGRLDGTNSQVQEMQETLKNLQPLLVTAAQDVQRILVNVEKESTEVAEIEKTVKVDEEAAMEVAAHAAEIKAECDADLAEVIPVLNRANAALNTLTTADIAVVKTMKNPPAGVKLVMETICILKEVKPERIQQPDGKLVDDYWKASLKVLGDMKFLDSLLNFDKDNIPERVIEKIRKDYFTNINFDPEKIKTASTACEGLCKWVYAIAEYDVVARVVNPKKKALAEAQALYNTAMAELNVKREQLRQIQAKLTVLEEVLRARKADYQAMTDKVADCEQKLKRAEELIGGLGGEYTRWSEAAKELGERYYRLTGDVIIASGIVAYLGPFTMPFRIQQIESWIKLCTDLKVICTQDFQLREVLGDPVLIRSWNIFGLPSDSFSIDNGIIVKNARRWPLMIDPQSQANKWVKNMEKQNNMSIIRLTQSDYARVLENAIQFGQPILLENVGEELDAMLEPVLLKQTFKQGGAICIKLGDSVIEYNKDFRLYITTKLRNPHYLPEIAVKVTLLNFMITPSGLEDQLLGIVVAKERPDLESEKNALIIQGATNKKLLKETEDKILEVLSVAEGNILEDEEAINVLTSSKVLSNDIHVKQAAAEITEKSIDAARLQYTPIAVYSTVLFFTIAVLANIDPMYQYSLTWFVNLFKMAIDNTEPDENIEIRLKELTKYFTYSLYVNICRSLFEKDKLLFALLLVVNLLNKQDKISMVQWMFLLTGGVGLDNPYPNPAPWLPIKLWNELCRLDDVSGYKGIREAFAKNIEAWKKLFDSKEPQSLDLPAPFNDLTQFQKMLILRCIRPDKVIPAIRNFVEVELGPPFVDPPPFDLASSYADSHCCVPLIFVLTPGADPAQLLLKFADDQGFGANRLFSLSLGQGQGPIAVRLINDGVKYGNWVVLQNCHLAKSWMSTLEKICEGLLPDTIHPDFRLWLTSYPAEHFPVSVLQNGIKITNEPPKGLRANIIRSYLSDPISDPEFFESSKQSDFFKKLLYSLCFFHAIVQERRHFGPIGWNTPYEFNETDLRISVLQLNIFLNQYDDVQFEALKYLTGECNYGGRVTDEWDRRTLNTILAKFYSKEVLEEDRYYFDAESNIYYCPNAKEYDAYMEYTKKLPLTTAPSVFGMNENADIIKDQNETDVLFASTLLTQDRTDQWELKEMSTTGPGEKSGDDVVFAVTSDILKKLPQDFDLVAALEKYPTSYNQSMNTVLVQEMGRFNKLLQCIRGSLVNVQKAIKGLIVLSFELEEVVGAILTGKIPTLWMRRSYPSLKPLGSYVNDFLERLQFLQKWYENGPPITFWISGFYFTQAFLTGARQNYARKYHIPIDLLVYDFVTLKETVFQTPPEDGVYIYGLFLDGARFNMDKMVVDESLPKVLYENVPHIWLVPMKKEDVAVRQTYTCPVYKTSERRGVLSTTGHSTNFVIAMWLPTEKSQEHWIIRGVAMLCQLTQ</sequence>
<dbReference type="InterPro" id="IPR043157">
    <property type="entry name" value="Dynein_AAA1S"/>
</dbReference>
<gene>
    <name evidence="20" type="primary">LOC107268251</name>
</gene>
<dbReference type="FunFam" id="1.10.8.720:FF:000001">
    <property type="entry name" value="dynein heavy chain 7, axonemal"/>
    <property type="match status" value="1"/>
</dbReference>
<keyword evidence="8" id="KW-0067">ATP-binding</keyword>
<evidence type="ECO:0000256" key="4">
    <source>
        <dbReference type="ARBA" id="ARBA00022490"/>
    </source>
</evidence>
<dbReference type="KEGG" id="ccin:107268251"/>
<dbReference type="SMART" id="SM00382">
    <property type="entry name" value="AAA"/>
    <property type="match status" value="2"/>
</dbReference>
<dbReference type="Gene3D" id="1.20.140.100">
    <property type="entry name" value="Dynein heavy chain, N-terminal domain 2"/>
    <property type="match status" value="1"/>
</dbReference>
<dbReference type="FunFam" id="1.10.8.1220:FF:000001">
    <property type="entry name" value="Dynein axonemal heavy chain 5"/>
    <property type="match status" value="1"/>
</dbReference>
<dbReference type="GO" id="GO:0031514">
    <property type="term" value="C:motile cilium"/>
    <property type="evidence" value="ECO:0007669"/>
    <property type="project" value="UniProtKB-SubCell"/>
</dbReference>
<evidence type="ECO:0000256" key="17">
    <source>
        <dbReference type="SAM" id="MobiDB-lite"/>
    </source>
</evidence>
<dbReference type="SUPFAM" id="SSF52540">
    <property type="entry name" value="P-loop containing nucleoside triphosphate hydrolases"/>
    <property type="match status" value="4"/>
</dbReference>
<keyword evidence="5" id="KW-0493">Microtubule</keyword>
<dbReference type="GO" id="GO:0005524">
    <property type="term" value="F:ATP binding"/>
    <property type="evidence" value="ECO:0007669"/>
    <property type="project" value="UniProtKB-KW"/>
</dbReference>
<evidence type="ECO:0000256" key="16">
    <source>
        <dbReference type="SAM" id="Coils"/>
    </source>
</evidence>
<evidence type="ECO:0000256" key="2">
    <source>
        <dbReference type="ARBA" id="ARBA00004430"/>
    </source>
</evidence>
<dbReference type="Gene3D" id="3.40.50.300">
    <property type="entry name" value="P-loop containing nucleotide triphosphate hydrolases"/>
    <property type="match status" value="5"/>
</dbReference>
<dbReference type="Gene3D" id="1.20.1270.280">
    <property type="match status" value="1"/>
</dbReference>
<dbReference type="Pfam" id="PF12774">
    <property type="entry name" value="AAA_6"/>
    <property type="match status" value="1"/>
</dbReference>
<dbReference type="Gene3D" id="3.20.180.20">
    <property type="entry name" value="Dynein heavy chain, N-terminal domain 2"/>
    <property type="match status" value="1"/>
</dbReference>
<dbReference type="FunFam" id="3.40.50.300:FF:000362">
    <property type="entry name" value="Dynein, axonemal, heavy chain 6"/>
    <property type="match status" value="1"/>
</dbReference>
<dbReference type="FunFam" id="1.20.920.30:FF:000002">
    <property type="entry name" value="Dynein axonemal heavy chain 3"/>
    <property type="match status" value="1"/>
</dbReference>
<dbReference type="Pfam" id="PF17852">
    <property type="entry name" value="Dynein_AAA_lid"/>
    <property type="match status" value="1"/>
</dbReference>
<evidence type="ECO:0000256" key="9">
    <source>
        <dbReference type="ARBA" id="ARBA00022846"/>
    </source>
</evidence>
<comment type="similarity">
    <text evidence="3">Belongs to the dynein heavy chain family.</text>
</comment>
<keyword evidence="14" id="KW-0206">Cytoskeleton</keyword>
<dbReference type="Pfam" id="PF17857">
    <property type="entry name" value="AAA_lid_1"/>
    <property type="match status" value="1"/>
</dbReference>
<dbReference type="InterPro" id="IPR035706">
    <property type="entry name" value="AAA_9"/>
</dbReference>
<dbReference type="InterPro" id="IPR013602">
    <property type="entry name" value="Dynein_heavy_linker"/>
</dbReference>
<feature type="domain" description="AAA+ ATPase" evidence="18">
    <location>
        <begin position="1991"/>
        <end position="2139"/>
    </location>
</feature>
<dbReference type="InterPro" id="IPR024317">
    <property type="entry name" value="Dynein_heavy_chain_D4_dom"/>
</dbReference>
<dbReference type="Proteomes" id="UP000694920">
    <property type="component" value="Unplaced"/>
</dbReference>
<dbReference type="Gene3D" id="1.20.920.30">
    <property type="match status" value="1"/>
</dbReference>
<evidence type="ECO:0000256" key="1">
    <source>
        <dbReference type="ARBA" id="ARBA00004230"/>
    </source>
</evidence>
<dbReference type="Gene3D" id="1.10.287.2620">
    <property type="match status" value="1"/>
</dbReference>
<keyword evidence="9" id="KW-0282">Flagellum</keyword>
<dbReference type="InterPro" id="IPR041589">
    <property type="entry name" value="DNAH3_AAA_lid_1"/>
</dbReference>
<evidence type="ECO:0000256" key="15">
    <source>
        <dbReference type="ARBA" id="ARBA00023273"/>
    </source>
</evidence>
<dbReference type="GO" id="GO:0005858">
    <property type="term" value="C:axonemal dynein complex"/>
    <property type="evidence" value="ECO:0007669"/>
    <property type="project" value="UniProtKB-ARBA"/>
</dbReference>
<dbReference type="Gene3D" id="1.10.8.710">
    <property type="match status" value="1"/>
</dbReference>
<dbReference type="InterPro" id="IPR003593">
    <property type="entry name" value="AAA+_ATPase"/>
</dbReference>
<dbReference type="Gene3D" id="1.10.8.1220">
    <property type="match status" value="1"/>
</dbReference>
<dbReference type="FunFam" id="3.40.50.300:FF:002141">
    <property type="entry name" value="Dynein heavy chain"/>
    <property type="match status" value="1"/>
</dbReference>
<dbReference type="GeneID" id="107268251"/>
<evidence type="ECO:0000256" key="7">
    <source>
        <dbReference type="ARBA" id="ARBA00022741"/>
    </source>
</evidence>
<feature type="domain" description="AAA+ ATPase" evidence="18">
    <location>
        <begin position="1342"/>
        <end position="1481"/>
    </location>
</feature>
<dbReference type="Gene3D" id="1.20.920.20">
    <property type="match status" value="1"/>
</dbReference>
<dbReference type="Pfam" id="PF18199">
    <property type="entry name" value="Dynein_C"/>
    <property type="match status" value="1"/>
</dbReference>
<proteinExistence type="inferred from homology"/>
<evidence type="ECO:0000259" key="18">
    <source>
        <dbReference type="SMART" id="SM00382"/>
    </source>
</evidence>
<dbReference type="FunFam" id="3.40.50.300:FF:001328">
    <property type="entry name" value="Dynein heavy chain 6, axonemal"/>
    <property type="match status" value="1"/>
</dbReference>
<dbReference type="InterPro" id="IPR024743">
    <property type="entry name" value="Dynein_HC_stalk"/>
</dbReference>
<dbReference type="Gene3D" id="1.10.472.130">
    <property type="match status" value="1"/>
</dbReference>
<dbReference type="Pfam" id="PF03028">
    <property type="entry name" value="Dynein_heavy"/>
    <property type="match status" value="1"/>
</dbReference>
<dbReference type="FunFam" id="1.20.920.20:FF:000006">
    <property type="entry name" value="Dynein, axonemal, heavy chain 6"/>
    <property type="match status" value="1"/>
</dbReference>
<dbReference type="Pfam" id="PF12775">
    <property type="entry name" value="AAA_7"/>
    <property type="match status" value="1"/>
</dbReference>
<dbReference type="InterPro" id="IPR035699">
    <property type="entry name" value="AAA_6"/>
</dbReference>
<keyword evidence="13" id="KW-0505">Motor protein</keyword>
<evidence type="ECO:0000256" key="13">
    <source>
        <dbReference type="ARBA" id="ARBA00023175"/>
    </source>
</evidence>
<dbReference type="PANTHER" id="PTHR22878:SF66">
    <property type="entry name" value="DYNEIN AXONEMAL HEAVY CHAIN 7"/>
    <property type="match status" value="1"/>
</dbReference>
<dbReference type="FunFam" id="1.20.1270.280:FF:000001">
    <property type="entry name" value="dynein heavy chain 7, axonemal"/>
    <property type="match status" value="1"/>
</dbReference>
<dbReference type="InterPro" id="IPR026983">
    <property type="entry name" value="DHC"/>
</dbReference>
<keyword evidence="19" id="KW-1185">Reference proteome</keyword>
<keyword evidence="7" id="KW-0547">Nucleotide-binding</keyword>
<dbReference type="GO" id="GO:0005874">
    <property type="term" value="C:microtubule"/>
    <property type="evidence" value="ECO:0007669"/>
    <property type="project" value="UniProtKB-KW"/>
</dbReference>
<dbReference type="InterPro" id="IPR041466">
    <property type="entry name" value="Dynein_AAA5_ext"/>
</dbReference>
<organism evidence="19 20">
    <name type="scientific">Cephus cinctus</name>
    <name type="common">Wheat stem sawfly</name>
    <dbReference type="NCBI Taxonomy" id="211228"/>
    <lineage>
        <taxon>Eukaryota</taxon>
        <taxon>Metazoa</taxon>
        <taxon>Ecdysozoa</taxon>
        <taxon>Arthropoda</taxon>
        <taxon>Hexapoda</taxon>
        <taxon>Insecta</taxon>
        <taxon>Pterygota</taxon>
        <taxon>Neoptera</taxon>
        <taxon>Endopterygota</taxon>
        <taxon>Hymenoptera</taxon>
        <taxon>Cephoidea</taxon>
        <taxon>Cephidae</taxon>
        <taxon>Cephus</taxon>
    </lineage>
</organism>
<dbReference type="InterPro" id="IPR027417">
    <property type="entry name" value="P-loop_NTPase"/>
</dbReference>
<dbReference type="FunFam" id="3.40.50.300:FF:000223">
    <property type="entry name" value="Dynein heavy chain 3, axonemal"/>
    <property type="match status" value="1"/>
</dbReference>
<protein>
    <submittedName>
        <fullName evidence="20">Dynein heavy chain 7, axonemal</fullName>
    </submittedName>
</protein>
<evidence type="ECO:0000256" key="3">
    <source>
        <dbReference type="ARBA" id="ARBA00008887"/>
    </source>
</evidence>
<dbReference type="FunFam" id="1.10.8.710:FF:000004">
    <property type="entry name" value="Dynein axonemal heavy chain 6"/>
    <property type="match status" value="1"/>
</dbReference>
<evidence type="ECO:0000313" key="20">
    <source>
        <dbReference type="RefSeq" id="XP_024941329.1"/>
    </source>
</evidence>
<reference evidence="20" key="1">
    <citation type="submission" date="2025-08" db="UniProtKB">
        <authorList>
            <consortium name="RefSeq"/>
        </authorList>
    </citation>
    <scope>IDENTIFICATION</scope>
</reference>
<dbReference type="GO" id="GO:0008569">
    <property type="term" value="F:minus-end-directed microtubule motor activity"/>
    <property type="evidence" value="ECO:0007669"/>
    <property type="project" value="InterPro"/>
</dbReference>
<dbReference type="InterPro" id="IPR041658">
    <property type="entry name" value="AAA_lid_11"/>
</dbReference>
<dbReference type="Pfam" id="PF18198">
    <property type="entry name" value="AAA_lid_11"/>
    <property type="match status" value="1"/>
</dbReference>
<dbReference type="InterPro" id="IPR042222">
    <property type="entry name" value="Dynein_2_N"/>
</dbReference>
<evidence type="ECO:0000256" key="8">
    <source>
        <dbReference type="ARBA" id="ARBA00022840"/>
    </source>
</evidence>
<keyword evidence="6" id="KW-0677">Repeat</keyword>
<keyword evidence="12" id="KW-0969">Cilium</keyword>